<feature type="compositionally biased region" description="Polar residues" evidence="1">
    <location>
        <begin position="167"/>
        <end position="177"/>
    </location>
</feature>
<dbReference type="EMBL" id="JAHCVI010000001">
    <property type="protein sequence ID" value="KAG7290095.1"/>
    <property type="molecule type" value="Genomic_DNA"/>
</dbReference>
<reference evidence="3" key="1">
    <citation type="submission" date="2023-02" db="EMBL/GenBank/DDBJ databases">
        <authorList>
            <person name="Palmer J.M."/>
        </authorList>
    </citation>
    <scope>NUCLEOTIDE SEQUENCE</scope>
    <source>
        <strain evidence="3">FW57</strain>
    </source>
</reference>
<feature type="region of interest" description="Disordered" evidence="1">
    <location>
        <begin position="125"/>
        <end position="181"/>
    </location>
</feature>
<evidence type="ECO:0000313" key="4">
    <source>
        <dbReference type="Proteomes" id="UP001197093"/>
    </source>
</evidence>
<feature type="compositionally biased region" description="Low complexity" evidence="1">
    <location>
        <begin position="128"/>
        <end position="144"/>
    </location>
</feature>
<accession>A0AAD4EZ84</accession>
<gene>
    <name evidence="3" type="ORF">NEMBOFW57_000090</name>
</gene>
<name>A0AAD4EZ84_9PEZI</name>
<sequence length="528" mass="56648">MDPRSYPHAHDPHGQAGLEVVDQHQYGLEVASQEHLRYGQSLPEVRADEYVHGGKESVLVHKYPGPQYSEDPELSTATWSPQGPAELSSPERTKRKKRLWLIIGGVVAVVVILGAVLGGVLGSRAANSSSGDGSSSSSSSSQPGGDPPPASNTTAASPPSNTTTPPQSIRQGSSLSVTGWRRPDGSVETYLFYQDTKDGLRYSRCDTSRRSPGNDSTCWDAPVSFNSFAQAGTRLAASTTLFGDKYQPQINLFYTGFSTRFLGTTLNSQLTPNTSESSANQLQIYTGRDSSLTAYWPWTLYQDPGGVLYHVRNRLLSDFSPSVTDWDNNRLNTTALSGSRLAVVPMSANFSRIALKGGYAVFYQHPSSLKLAVAVTDLDSPQLAKDYPLSWQPKALPDIALPKLAPLAGFSVARKGGDVRQRVDTYVLYRDGNADVNVVYAVAAASSSGGEAEWKTAQPGVMKGVDKDSDVACLTLATSASNAAGLEVSLEQAGDEARCYFQRKGRVVEVRLDAGTGEWVAVGEVPMP</sequence>
<feature type="compositionally biased region" description="Low complexity" evidence="1">
    <location>
        <begin position="151"/>
        <end position="166"/>
    </location>
</feature>
<dbReference type="SUPFAM" id="SSF89372">
    <property type="entry name" value="Fucose-specific lectin"/>
    <property type="match status" value="1"/>
</dbReference>
<proteinExistence type="predicted"/>
<evidence type="ECO:0000256" key="2">
    <source>
        <dbReference type="SAM" id="Phobius"/>
    </source>
</evidence>
<keyword evidence="2" id="KW-0812">Transmembrane</keyword>
<evidence type="ECO:0008006" key="5">
    <source>
        <dbReference type="Google" id="ProtNLM"/>
    </source>
</evidence>
<dbReference type="Proteomes" id="UP001197093">
    <property type="component" value="Unassembled WGS sequence"/>
</dbReference>
<keyword evidence="2" id="KW-0472">Membrane</keyword>
<comment type="caution">
    <text evidence="3">The sequence shown here is derived from an EMBL/GenBank/DDBJ whole genome shotgun (WGS) entry which is preliminary data.</text>
</comment>
<keyword evidence="4" id="KW-1185">Reference proteome</keyword>
<feature type="transmembrane region" description="Helical" evidence="2">
    <location>
        <begin position="99"/>
        <end position="121"/>
    </location>
</feature>
<protein>
    <recommendedName>
        <fullName evidence="5">Fucose-specific lectin</fullName>
    </recommendedName>
</protein>
<dbReference type="Gene3D" id="2.120.10.70">
    <property type="entry name" value="Fucose-specific lectin"/>
    <property type="match status" value="1"/>
</dbReference>
<keyword evidence="2" id="KW-1133">Transmembrane helix</keyword>
<feature type="region of interest" description="Disordered" evidence="1">
    <location>
        <begin position="63"/>
        <end position="93"/>
    </location>
</feature>
<evidence type="ECO:0000256" key="1">
    <source>
        <dbReference type="SAM" id="MobiDB-lite"/>
    </source>
</evidence>
<evidence type="ECO:0000313" key="3">
    <source>
        <dbReference type="EMBL" id="KAG7290095.1"/>
    </source>
</evidence>
<dbReference type="AlphaFoldDB" id="A0AAD4EZ84"/>
<organism evidence="3 4">
    <name type="scientific">Staphylotrichum longicolle</name>
    <dbReference type="NCBI Taxonomy" id="669026"/>
    <lineage>
        <taxon>Eukaryota</taxon>
        <taxon>Fungi</taxon>
        <taxon>Dikarya</taxon>
        <taxon>Ascomycota</taxon>
        <taxon>Pezizomycotina</taxon>
        <taxon>Sordariomycetes</taxon>
        <taxon>Sordariomycetidae</taxon>
        <taxon>Sordariales</taxon>
        <taxon>Chaetomiaceae</taxon>
        <taxon>Staphylotrichum</taxon>
    </lineage>
</organism>